<keyword evidence="3" id="KW-1003">Cell membrane</keyword>
<keyword evidence="7 8" id="KW-0472">Membrane</keyword>
<dbReference type="OrthoDB" id="9790211at2"/>
<dbReference type="PANTHER" id="PTHR43357">
    <property type="entry name" value="INNER MEMBRANE ABC TRANSPORTER PERMEASE PROTEIN YDCV"/>
    <property type="match status" value="1"/>
</dbReference>
<feature type="transmembrane region" description="Helical" evidence="8">
    <location>
        <begin position="20"/>
        <end position="42"/>
    </location>
</feature>
<dbReference type="FunFam" id="1.10.3720.10:FF:000088">
    <property type="entry name" value="Iron(III) ABC transporter, permease protein"/>
    <property type="match status" value="1"/>
</dbReference>
<sequence length="553" mass="60952">MTGTHRPSNRRSKHKDFSVALVTTVVALVLAIPVLSVLWHAVFTDSSSWQHLADTVLSDYVWQSFWLCVWVASGVLVLGISCAWLTSRFEFPGSRVFSWALLLPLAFPAYIIAYAYTDLLDFAGPVQTSLRELTGWGFRDYWFPPIRSLGGAALMLTLVLYPYVFMLSRASFMTQSGLTAEAARSLGASRLRTFWRVDLPLARPAIVAGTSLALMETLADYGTVSYFGVSSFSAGIFRTWHGLGDMNGAMQLAALLLTVVVVLLSIERYSRRRQRVDQLGLAPNHAPPKLQGWRAWLATGWCTLPLLLGFLVPVAMILSWLWQKPPSLDEEFVELIGNSMLLAIAAALITLSLAILLSWLRRFYPRPWIKPAVASAGLGYAVPGTVIAIGILVPLAALDRQLNAWLLELSDWRPGLIFSGTVFALLFAYAVRFMAVALNSVQAGMSQISPSLDRSARSLGHGRWSVMRRIQLPMLTTSLLTAALLVFVDVLKELPATLILRPFNFDTLAVKAHELAADERLLDAGPVALTIVLVGLLPVILLSRNLRHPRSDQ</sequence>
<feature type="transmembrane region" description="Helical" evidence="8">
    <location>
        <begin position="62"/>
        <end position="84"/>
    </location>
</feature>
<protein>
    <submittedName>
        <fullName evidence="10">Iron ABC transporter permease</fullName>
    </submittedName>
</protein>
<dbReference type="CDD" id="cd06261">
    <property type="entry name" value="TM_PBP2"/>
    <property type="match status" value="2"/>
</dbReference>
<feature type="transmembrane region" description="Helical" evidence="8">
    <location>
        <begin position="295"/>
        <end position="320"/>
    </location>
</feature>
<feature type="transmembrane region" description="Helical" evidence="8">
    <location>
        <begin position="416"/>
        <end position="438"/>
    </location>
</feature>
<dbReference type="Proteomes" id="UP000202440">
    <property type="component" value="Chromosome"/>
</dbReference>
<dbReference type="KEGG" id="bsan:CHH28_12555"/>
<dbReference type="Gene3D" id="1.10.3720.10">
    <property type="entry name" value="MetI-like"/>
    <property type="match status" value="2"/>
</dbReference>
<comment type="subcellular location">
    <subcellularLocation>
        <location evidence="1">Cell inner membrane</location>
        <topology evidence="1">Multi-pass membrane protein</topology>
    </subcellularLocation>
    <subcellularLocation>
        <location evidence="8">Cell membrane</location>
        <topology evidence="8">Multi-pass membrane protein</topology>
    </subcellularLocation>
</comment>
<dbReference type="GO" id="GO:0055085">
    <property type="term" value="P:transmembrane transport"/>
    <property type="evidence" value="ECO:0007669"/>
    <property type="project" value="InterPro"/>
</dbReference>
<evidence type="ECO:0000256" key="6">
    <source>
        <dbReference type="ARBA" id="ARBA00022989"/>
    </source>
</evidence>
<accession>A0A222FLR1</accession>
<dbReference type="PROSITE" id="PS50928">
    <property type="entry name" value="ABC_TM1"/>
    <property type="match status" value="2"/>
</dbReference>
<keyword evidence="11" id="KW-1185">Reference proteome</keyword>
<evidence type="ECO:0000256" key="8">
    <source>
        <dbReference type="RuleBase" id="RU363032"/>
    </source>
</evidence>
<evidence type="ECO:0000256" key="2">
    <source>
        <dbReference type="ARBA" id="ARBA00022448"/>
    </source>
</evidence>
<keyword evidence="4" id="KW-0997">Cell inner membrane</keyword>
<dbReference type="RefSeq" id="WP_094060632.1">
    <property type="nucleotide sequence ID" value="NZ_CP022530.1"/>
</dbReference>
<dbReference type="InterPro" id="IPR035906">
    <property type="entry name" value="MetI-like_sf"/>
</dbReference>
<feature type="transmembrane region" description="Helical" evidence="8">
    <location>
        <begin position="146"/>
        <end position="165"/>
    </location>
</feature>
<feature type="transmembrane region" description="Helical" evidence="8">
    <location>
        <begin position="249"/>
        <end position="266"/>
    </location>
</feature>
<feature type="domain" description="ABC transmembrane type-1" evidence="9">
    <location>
        <begin position="336"/>
        <end position="542"/>
    </location>
</feature>
<name>A0A222FLR1_9GAMM</name>
<evidence type="ECO:0000256" key="7">
    <source>
        <dbReference type="ARBA" id="ARBA00023136"/>
    </source>
</evidence>
<proteinExistence type="inferred from homology"/>
<gene>
    <name evidence="10" type="ORF">CHH28_12555</name>
</gene>
<dbReference type="SUPFAM" id="SSF161098">
    <property type="entry name" value="MetI-like"/>
    <property type="match status" value="2"/>
</dbReference>
<feature type="transmembrane region" description="Helical" evidence="8">
    <location>
        <begin position="472"/>
        <end position="491"/>
    </location>
</feature>
<organism evidence="10 11">
    <name type="scientific">Bacterioplanes sanyensis</name>
    <dbReference type="NCBI Taxonomy" id="1249553"/>
    <lineage>
        <taxon>Bacteria</taxon>
        <taxon>Pseudomonadati</taxon>
        <taxon>Pseudomonadota</taxon>
        <taxon>Gammaproteobacteria</taxon>
        <taxon>Oceanospirillales</taxon>
        <taxon>Oceanospirillaceae</taxon>
        <taxon>Bacterioplanes</taxon>
    </lineage>
</organism>
<feature type="transmembrane region" description="Helical" evidence="8">
    <location>
        <begin position="96"/>
        <end position="116"/>
    </location>
</feature>
<dbReference type="PANTHER" id="PTHR43357:SF3">
    <property type="entry name" value="FE(3+)-TRANSPORT SYSTEM PERMEASE PROTEIN FBPB 2"/>
    <property type="match status" value="1"/>
</dbReference>
<evidence type="ECO:0000256" key="4">
    <source>
        <dbReference type="ARBA" id="ARBA00022519"/>
    </source>
</evidence>
<reference evidence="10 11" key="1">
    <citation type="submission" date="2017-07" db="EMBL/GenBank/DDBJ databases">
        <title>Annotated genome sequence of Bacterioplanes sanyensis isolated from Red Sea.</title>
        <authorList>
            <person name="Rehman Z.U."/>
        </authorList>
    </citation>
    <scope>NUCLEOTIDE SEQUENCE [LARGE SCALE GENOMIC DNA]</scope>
    <source>
        <strain evidence="10 11">NV9</strain>
    </source>
</reference>
<evidence type="ECO:0000256" key="5">
    <source>
        <dbReference type="ARBA" id="ARBA00022692"/>
    </source>
</evidence>
<feature type="domain" description="ABC transmembrane type-1" evidence="9">
    <location>
        <begin position="61"/>
        <end position="268"/>
    </location>
</feature>
<feature type="transmembrane region" description="Helical" evidence="8">
    <location>
        <begin position="372"/>
        <end position="396"/>
    </location>
</feature>
<evidence type="ECO:0000313" key="10">
    <source>
        <dbReference type="EMBL" id="ASP39454.1"/>
    </source>
</evidence>
<feature type="transmembrane region" description="Helical" evidence="8">
    <location>
        <begin position="524"/>
        <end position="543"/>
    </location>
</feature>
<keyword evidence="5 8" id="KW-0812">Transmembrane</keyword>
<keyword evidence="6 8" id="KW-1133">Transmembrane helix</keyword>
<comment type="similarity">
    <text evidence="8">Belongs to the binding-protein-dependent transport system permease family.</text>
</comment>
<dbReference type="AlphaFoldDB" id="A0A222FLR1"/>
<keyword evidence="2 8" id="KW-0813">Transport</keyword>
<dbReference type="InterPro" id="IPR000515">
    <property type="entry name" value="MetI-like"/>
</dbReference>
<evidence type="ECO:0000259" key="9">
    <source>
        <dbReference type="PROSITE" id="PS50928"/>
    </source>
</evidence>
<feature type="transmembrane region" description="Helical" evidence="8">
    <location>
        <begin position="340"/>
        <end position="360"/>
    </location>
</feature>
<evidence type="ECO:0000313" key="11">
    <source>
        <dbReference type="Proteomes" id="UP000202440"/>
    </source>
</evidence>
<dbReference type="EMBL" id="CP022530">
    <property type="protein sequence ID" value="ASP39454.1"/>
    <property type="molecule type" value="Genomic_DNA"/>
</dbReference>
<evidence type="ECO:0000256" key="1">
    <source>
        <dbReference type="ARBA" id="ARBA00004429"/>
    </source>
</evidence>
<dbReference type="GO" id="GO:0005886">
    <property type="term" value="C:plasma membrane"/>
    <property type="evidence" value="ECO:0007669"/>
    <property type="project" value="UniProtKB-SubCell"/>
</dbReference>
<evidence type="ECO:0000256" key="3">
    <source>
        <dbReference type="ARBA" id="ARBA00022475"/>
    </source>
</evidence>
<dbReference type="Pfam" id="PF00528">
    <property type="entry name" value="BPD_transp_1"/>
    <property type="match status" value="2"/>
</dbReference>